<evidence type="ECO:0000313" key="12">
    <source>
        <dbReference type="Proteomes" id="UP000887566"/>
    </source>
</evidence>
<feature type="transmembrane region" description="Helical" evidence="10">
    <location>
        <begin position="325"/>
        <end position="348"/>
    </location>
</feature>
<protein>
    <submittedName>
        <fullName evidence="13">G-protein coupled receptors family 1 profile domain-containing protein</fullName>
    </submittedName>
</protein>
<feature type="region of interest" description="Disordered" evidence="9">
    <location>
        <begin position="426"/>
        <end position="468"/>
    </location>
</feature>
<feature type="transmembrane region" description="Helical" evidence="10">
    <location>
        <begin position="74"/>
        <end position="99"/>
    </location>
</feature>
<dbReference type="Pfam" id="PF00001">
    <property type="entry name" value="7tm_1"/>
    <property type="match status" value="1"/>
</dbReference>
<dbReference type="PRINTS" id="PR00237">
    <property type="entry name" value="GPCRRHODOPSN"/>
</dbReference>
<dbReference type="Gene3D" id="1.20.1070.10">
    <property type="entry name" value="Rhodopsin 7-helix transmembrane proteins"/>
    <property type="match status" value="1"/>
</dbReference>
<keyword evidence="8" id="KW-0807">Transducer</keyword>
<dbReference type="AlphaFoldDB" id="A0A914WC09"/>
<feature type="region of interest" description="Disordered" evidence="9">
    <location>
        <begin position="1"/>
        <end position="26"/>
    </location>
</feature>
<feature type="transmembrane region" description="Helical" evidence="10">
    <location>
        <begin position="294"/>
        <end position="319"/>
    </location>
</feature>
<feature type="transmembrane region" description="Helical" evidence="10">
    <location>
        <begin position="119"/>
        <end position="143"/>
    </location>
</feature>
<keyword evidence="6 10" id="KW-0472">Membrane</keyword>
<name>A0A914WC09_9BILA</name>
<dbReference type="PROSITE" id="PS50262">
    <property type="entry name" value="G_PROTEIN_RECEP_F1_2"/>
    <property type="match status" value="1"/>
</dbReference>
<evidence type="ECO:0000256" key="1">
    <source>
        <dbReference type="ARBA" id="ARBA00004651"/>
    </source>
</evidence>
<feature type="compositionally biased region" description="Polar residues" evidence="9">
    <location>
        <begin position="426"/>
        <end position="452"/>
    </location>
</feature>
<evidence type="ECO:0000259" key="11">
    <source>
        <dbReference type="PROSITE" id="PS50262"/>
    </source>
</evidence>
<feature type="domain" description="G-protein coupled receptors family 1 profile" evidence="11">
    <location>
        <begin position="55"/>
        <end position="345"/>
    </location>
</feature>
<dbReference type="InterPro" id="IPR000276">
    <property type="entry name" value="GPCR_Rhodpsn"/>
</dbReference>
<evidence type="ECO:0000313" key="13">
    <source>
        <dbReference type="WBParaSite" id="PSAMB.scaffold3813size16807.g22569.t1"/>
    </source>
</evidence>
<keyword evidence="5" id="KW-0297">G-protein coupled receptor</keyword>
<evidence type="ECO:0000256" key="6">
    <source>
        <dbReference type="ARBA" id="ARBA00023136"/>
    </source>
</evidence>
<evidence type="ECO:0000256" key="10">
    <source>
        <dbReference type="SAM" id="Phobius"/>
    </source>
</evidence>
<evidence type="ECO:0000256" key="3">
    <source>
        <dbReference type="ARBA" id="ARBA00022692"/>
    </source>
</evidence>
<keyword evidence="12" id="KW-1185">Reference proteome</keyword>
<dbReference type="Proteomes" id="UP000887566">
    <property type="component" value="Unplaced"/>
</dbReference>
<feature type="transmembrane region" description="Helical" evidence="10">
    <location>
        <begin position="39"/>
        <end position="62"/>
    </location>
</feature>
<keyword evidence="2" id="KW-1003">Cell membrane</keyword>
<comment type="subcellular location">
    <subcellularLocation>
        <location evidence="1">Cell membrane</location>
        <topology evidence="1">Multi-pass membrane protein</topology>
    </subcellularLocation>
</comment>
<proteinExistence type="predicted"/>
<dbReference type="PANTHER" id="PTHR24249">
    <property type="entry name" value="HISTAMINE RECEPTOR-RELATED G-PROTEIN COUPLED RECEPTOR"/>
    <property type="match status" value="1"/>
</dbReference>
<keyword evidence="3 10" id="KW-0812">Transmembrane</keyword>
<dbReference type="PANTHER" id="PTHR24249:SF424">
    <property type="entry name" value="G-PROTEIN COUPLED RECEPTORS FAMILY 1 PROFILE DOMAIN-CONTAINING PROTEIN"/>
    <property type="match status" value="1"/>
</dbReference>
<evidence type="ECO:0000256" key="7">
    <source>
        <dbReference type="ARBA" id="ARBA00023170"/>
    </source>
</evidence>
<keyword evidence="4 10" id="KW-1133">Transmembrane helix</keyword>
<evidence type="ECO:0000256" key="9">
    <source>
        <dbReference type="SAM" id="MobiDB-lite"/>
    </source>
</evidence>
<dbReference type="WBParaSite" id="PSAMB.scaffold3813size16807.g22569.t1">
    <property type="protein sequence ID" value="PSAMB.scaffold3813size16807.g22569.t1"/>
    <property type="gene ID" value="PSAMB.scaffold3813size16807.g22569"/>
</dbReference>
<dbReference type="InterPro" id="IPR050569">
    <property type="entry name" value="TAAR"/>
</dbReference>
<evidence type="ECO:0000256" key="5">
    <source>
        <dbReference type="ARBA" id="ARBA00023040"/>
    </source>
</evidence>
<accession>A0A914WC09</accession>
<keyword evidence="7" id="KW-0675">Receptor</keyword>
<dbReference type="CDD" id="cd00637">
    <property type="entry name" value="7tm_classA_rhodopsin-like"/>
    <property type="match status" value="1"/>
</dbReference>
<reference evidence="13" key="1">
    <citation type="submission" date="2022-11" db="UniProtKB">
        <authorList>
            <consortium name="WormBaseParasite"/>
        </authorList>
    </citation>
    <scope>IDENTIFICATION</scope>
</reference>
<dbReference type="GO" id="GO:0004930">
    <property type="term" value="F:G protein-coupled receptor activity"/>
    <property type="evidence" value="ECO:0007669"/>
    <property type="project" value="UniProtKB-KW"/>
</dbReference>
<feature type="transmembrane region" description="Helical" evidence="10">
    <location>
        <begin position="215"/>
        <end position="239"/>
    </location>
</feature>
<feature type="transmembrane region" description="Helical" evidence="10">
    <location>
        <begin position="155"/>
        <end position="176"/>
    </location>
</feature>
<organism evidence="12 13">
    <name type="scientific">Plectus sambesii</name>
    <dbReference type="NCBI Taxonomy" id="2011161"/>
    <lineage>
        <taxon>Eukaryota</taxon>
        <taxon>Metazoa</taxon>
        <taxon>Ecdysozoa</taxon>
        <taxon>Nematoda</taxon>
        <taxon>Chromadorea</taxon>
        <taxon>Plectida</taxon>
        <taxon>Plectina</taxon>
        <taxon>Plectoidea</taxon>
        <taxon>Plectidae</taxon>
        <taxon>Plectus</taxon>
    </lineage>
</organism>
<dbReference type="GO" id="GO:0005886">
    <property type="term" value="C:plasma membrane"/>
    <property type="evidence" value="ECO:0007669"/>
    <property type="project" value="UniProtKB-SubCell"/>
</dbReference>
<evidence type="ECO:0000256" key="4">
    <source>
        <dbReference type="ARBA" id="ARBA00022989"/>
    </source>
</evidence>
<dbReference type="InterPro" id="IPR017452">
    <property type="entry name" value="GPCR_Rhodpsn_7TM"/>
</dbReference>
<dbReference type="SUPFAM" id="SSF81321">
    <property type="entry name" value="Family A G protein-coupled receptor-like"/>
    <property type="match status" value="1"/>
</dbReference>
<sequence>MDSGGSTRSWLADQRSSSVSPESNATADSMNPQLSFADVFVFSCLEFLGILAVMGNCALMAVIIRYKYLTKASFVLMFSLAVADVLHGTVTACHFYPPIVLKHNYMPYIVIRLFNVIDWTAWSITITHMSAICVDRLIAIMLFGKYTAIVTTQRVRTFSAACWFLFGSMNMFFFAANFCCVIEPLPESDYYSFGYVLPIDVNGTTLDHLNVYPRIYMPLEVATLLILAISNPITLLQLWRRHKRKLALRRASAMLLEMSQTMTMRLGPSSTQLDDAGKIREAAARKASRQQQRVFIQITVVAIIFFAYMFVYYLFFYIVEVSASWAVMFNSFFYSTTHMINPVIYFGLNEEMRAQLMQTIKLICCCCCRRSDKRGGSLADLGDRSRRSVTTETSPLLSARNVSLRPNPMSNASLSRSVERIQYANNINDSLPTTNRVSSVPATQSRQESDQGTPAVPSRREEPTSSLNASAVATTLTHNCVTKTVSFHELTSSSDIIPVSGRLLTGRSNSNAPSFSPNSTMHDALTKQTSATKSMFSFSDHCGSFSDIDILSNQSIEGYKTQLYVNCAALIDSDSTDDLVYL</sequence>
<evidence type="ECO:0000256" key="8">
    <source>
        <dbReference type="ARBA" id="ARBA00023224"/>
    </source>
</evidence>
<evidence type="ECO:0000256" key="2">
    <source>
        <dbReference type="ARBA" id="ARBA00022475"/>
    </source>
</evidence>